<dbReference type="Pfam" id="PF03918">
    <property type="entry name" value="CcmH"/>
    <property type="match status" value="1"/>
</dbReference>
<dbReference type="KEGG" id="pbh:AAW51_2556"/>
<feature type="transmembrane region" description="Helical" evidence="7">
    <location>
        <begin position="101"/>
        <end position="121"/>
    </location>
</feature>
<evidence type="ECO:0000313" key="11">
    <source>
        <dbReference type="Proteomes" id="UP000035352"/>
    </source>
</evidence>
<feature type="compositionally biased region" description="Acidic residues" evidence="8">
    <location>
        <begin position="130"/>
        <end position="139"/>
    </location>
</feature>
<reference evidence="10 11" key="1">
    <citation type="submission" date="2015-05" db="EMBL/GenBank/DDBJ databases">
        <authorList>
            <person name="Tang B."/>
            <person name="Yu Y."/>
        </authorList>
    </citation>
    <scope>NUCLEOTIDE SEQUENCE [LARGE SCALE GENOMIC DNA]</scope>
    <source>
        <strain evidence="10 11">DSM 7029</strain>
    </source>
</reference>
<dbReference type="PATRIC" id="fig|413882.6.peg.2670"/>
<keyword evidence="7" id="KW-0812">Transmembrane</keyword>
<dbReference type="PANTHER" id="PTHR47870:SF1">
    <property type="entry name" value="CYTOCHROME C-TYPE BIOGENESIS PROTEIN CCMH"/>
    <property type="match status" value="1"/>
</dbReference>
<keyword evidence="7" id="KW-0472">Membrane</keyword>
<evidence type="ECO:0000256" key="8">
    <source>
        <dbReference type="SAM" id="MobiDB-lite"/>
    </source>
</evidence>
<dbReference type="EMBL" id="CP011371">
    <property type="protein sequence ID" value="AKJ29247.1"/>
    <property type="molecule type" value="Genomic_DNA"/>
</dbReference>
<feature type="chain" id="PRO_5011021994" description="Cytochrome c-type biogenesis protein" evidence="7">
    <location>
        <begin position="20"/>
        <end position="150"/>
    </location>
</feature>
<dbReference type="InterPro" id="IPR005616">
    <property type="entry name" value="CcmH/CycL/Ccl2/NrfF_N"/>
</dbReference>
<evidence type="ECO:0000256" key="7">
    <source>
        <dbReference type="RuleBase" id="RU364112"/>
    </source>
</evidence>
<gene>
    <name evidence="10" type="primary">ccmH</name>
    <name evidence="10" type="ORF">AAW51_2556</name>
</gene>
<evidence type="ECO:0000256" key="3">
    <source>
        <dbReference type="ARBA" id="ARBA00022723"/>
    </source>
</evidence>
<feature type="domain" description="CcmH/CycL/Ccl2/NrfF N-terminal" evidence="9">
    <location>
        <begin position="5"/>
        <end position="129"/>
    </location>
</feature>
<evidence type="ECO:0000256" key="6">
    <source>
        <dbReference type="ARBA" id="ARBA00023004"/>
    </source>
</evidence>
<evidence type="ECO:0000256" key="5">
    <source>
        <dbReference type="ARBA" id="ARBA00022748"/>
    </source>
</evidence>
<keyword evidence="4 7" id="KW-0732">Signal</keyword>
<keyword evidence="3 7" id="KW-0479">Metal-binding</keyword>
<dbReference type="CDD" id="cd16378">
    <property type="entry name" value="CcmH_N"/>
    <property type="match status" value="1"/>
</dbReference>
<feature type="region of interest" description="Disordered" evidence="8">
    <location>
        <begin position="130"/>
        <end position="150"/>
    </location>
</feature>
<evidence type="ECO:0000256" key="1">
    <source>
        <dbReference type="ARBA" id="ARBA00010342"/>
    </source>
</evidence>
<keyword evidence="6 7" id="KW-0408">Iron</keyword>
<dbReference type="InterPro" id="IPR051263">
    <property type="entry name" value="C-type_cytochrome_biogenesis"/>
</dbReference>
<proteinExistence type="inferred from homology"/>
<dbReference type="PANTHER" id="PTHR47870">
    <property type="entry name" value="CYTOCHROME C-TYPE BIOGENESIS PROTEIN CCMH"/>
    <property type="match status" value="1"/>
</dbReference>
<evidence type="ECO:0000256" key="2">
    <source>
        <dbReference type="ARBA" id="ARBA00022617"/>
    </source>
</evidence>
<keyword evidence="11" id="KW-1185">Reference proteome</keyword>
<comment type="function">
    <text evidence="7">Possible subunit of a heme lyase.</text>
</comment>
<dbReference type="InterPro" id="IPR038297">
    <property type="entry name" value="CcmH/CycL/NrfF/Ccl2_sf"/>
</dbReference>
<keyword evidence="5" id="KW-0201">Cytochrome c-type biogenesis</keyword>
<dbReference type="GO" id="GO:0046872">
    <property type="term" value="F:metal ion binding"/>
    <property type="evidence" value="ECO:0007669"/>
    <property type="project" value="UniProtKB-KW"/>
</dbReference>
<dbReference type="GO" id="GO:0005886">
    <property type="term" value="C:plasma membrane"/>
    <property type="evidence" value="ECO:0007669"/>
    <property type="project" value="TreeGrafter"/>
</dbReference>
<evidence type="ECO:0000259" key="9">
    <source>
        <dbReference type="Pfam" id="PF03918"/>
    </source>
</evidence>
<comment type="similarity">
    <text evidence="1 7">Belongs to the CcmH/CycL/Ccl2/NrfF family.</text>
</comment>
<accession>A0A0G3BIM8</accession>
<sequence>MWAAALCCAVALQAAAQEAAPSAADPALEARVRQITAELRCLVCQNETIAESSADLARDLRAEVTRMLRAGRSEAEIQQFMTDRYGDFVRYRPPLKPSTLLLWWGPPALLAGGLLTLWAVLQRRSRLSDDCFEPDEEPDAPAGVDEGGPP</sequence>
<organism evidence="10 11">
    <name type="scientific">Caldimonas brevitalea</name>
    <dbReference type="NCBI Taxonomy" id="413882"/>
    <lineage>
        <taxon>Bacteria</taxon>
        <taxon>Pseudomonadati</taxon>
        <taxon>Pseudomonadota</taxon>
        <taxon>Betaproteobacteria</taxon>
        <taxon>Burkholderiales</taxon>
        <taxon>Sphaerotilaceae</taxon>
        <taxon>Caldimonas</taxon>
    </lineage>
</organism>
<keyword evidence="7" id="KW-1133">Transmembrane helix</keyword>
<dbReference type="STRING" id="413882.AAW51_2556"/>
<keyword evidence="2 7" id="KW-0349">Heme</keyword>
<protein>
    <recommendedName>
        <fullName evidence="7">Cytochrome c-type biogenesis protein</fullName>
    </recommendedName>
</protein>
<evidence type="ECO:0000313" key="10">
    <source>
        <dbReference type="EMBL" id="AKJ29247.1"/>
    </source>
</evidence>
<dbReference type="GO" id="GO:0017004">
    <property type="term" value="P:cytochrome complex assembly"/>
    <property type="evidence" value="ECO:0007669"/>
    <property type="project" value="UniProtKB-KW"/>
</dbReference>
<dbReference type="FunFam" id="1.10.8.640:FF:000001">
    <property type="entry name" value="Cytochrome c-type biogenesis protein"/>
    <property type="match status" value="1"/>
</dbReference>
<dbReference type="Gene3D" id="1.10.8.640">
    <property type="entry name" value="Cytochrome C biogenesis protein"/>
    <property type="match status" value="1"/>
</dbReference>
<name>A0A0G3BIM8_9BURK</name>
<dbReference type="AlphaFoldDB" id="A0A0G3BIM8"/>
<dbReference type="Proteomes" id="UP000035352">
    <property type="component" value="Chromosome"/>
</dbReference>
<dbReference type="OrthoDB" id="9804975at2"/>
<feature type="signal peptide" evidence="7">
    <location>
        <begin position="1"/>
        <end position="19"/>
    </location>
</feature>
<evidence type="ECO:0000256" key="4">
    <source>
        <dbReference type="ARBA" id="ARBA00022729"/>
    </source>
</evidence>